<evidence type="ECO:0000256" key="7">
    <source>
        <dbReference type="PROSITE-ProRule" id="PRU01240"/>
    </source>
</evidence>
<dbReference type="Proteomes" id="UP001363151">
    <property type="component" value="Unassembled WGS sequence"/>
</dbReference>
<dbReference type="PROSITE" id="PS00138">
    <property type="entry name" value="SUBTILASE_SER"/>
    <property type="match status" value="1"/>
</dbReference>
<evidence type="ECO:0000259" key="11">
    <source>
        <dbReference type="Pfam" id="PF00082"/>
    </source>
</evidence>
<keyword evidence="4 7" id="KW-0720">Serine protease</keyword>
<feature type="active site" description="Charge relay system" evidence="7">
    <location>
        <position position="235"/>
    </location>
</feature>
<reference evidence="12 13" key="1">
    <citation type="submission" date="2024-03" db="EMBL/GenBank/DDBJ databases">
        <title>Aureococcus anophagefferens CCMP1851 and Kratosvirus quantuckense: Draft genome of a second virus-susceptible host strain in the model system.</title>
        <authorList>
            <person name="Chase E."/>
            <person name="Truchon A.R."/>
            <person name="Schepens W."/>
            <person name="Wilhelm S.W."/>
        </authorList>
    </citation>
    <scope>NUCLEOTIDE SEQUENCE [LARGE SCALE GENOMIC DNA]</scope>
    <source>
        <strain evidence="12 13">CCMP1851</strain>
    </source>
</reference>
<dbReference type="InterPro" id="IPR034204">
    <property type="entry name" value="PfSUB1-like_cat_dom"/>
</dbReference>
<evidence type="ECO:0000256" key="1">
    <source>
        <dbReference type="ARBA" id="ARBA00011073"/>
    </source>
</evidence>
<dbReference type="InterPro" id="IPR015500">
    <property type="entry name" value="Peptidase_S8_subtilisin-rel"/>
</dbReference>
<dbReference type="InterPro" id="IPR023827">
    <property type="entry name" value="Peptidase_S8_Asp-AS"/>
</dbReference>
<evidence type="ECO:0000256" key="9">
    <source>
        <dbReference type="SAM" id="MobiDB-lite"/>
    </source>
</evidence>
<dbReference type="PROSITE" id="PS00136">
    <property type="entry name" value="SUBTILASE_ASP"/>
    <property type="match status" value="1"/>
</dbReference>
<name>A0ABR1G2E2_AURAN</name>
<evidence type="ECO:0000256" key="4">
    <source>
        <dbReference type="ARBA" id="ARBA00022825"/>
    </source>
</evidence>
<dbReference type="PANTHER" id="PTHR43399:SF4">
    <property type="entry name" value="CELL WALL-ASSOCIATED PROTEASE"/>
    <property type="match status" value="1"/>
</dbReference>
<feature type="compositionally biased region" description="Basic and acidic residues" evidence="9">
    <location>
        <begin position="481"/>
        <end position="492"/>
    </location>
</feature>
<feature type="region of interest" description="Disordered" evidence="9">
    <location>
        <begin position="481"/>
        <end position="503"/>
    </location>
</feature>
<evidence type="ECO:0000256" key="8">
    <source>
        <dbReference type="RuleBase" id="RU003355"/>
    </source>
</evidence>
<feature type="region of interest" description="Disordered" evidence="9">
    <location>
        <begin position="616"/>
        <end position="657"/>
    </location>
</feature>
<dbReference type="EMBL" id="JBBJCI010000144">
    <property type="protein sequence ID" value="KAK7242421.1"/>
    <property type="molecule type" value="Genomic_DNA"/>
</dbReference>
<evidence type="ECO:0000256" key="2">
    <source>
        <dbReference type="ARBA" id="ARBA00022670"/>
    </source>
</evidence>
<evidence type="ECO:0000256" key="5">
    <source>
        <dbReference type="ARBA" id="ARBA00023529"/>
    </source>
</evidence>
<evidence type="ECO:0000313" key="12">
    <source>
        <dbReference type="EMBL" id="KAK7242421.1"/>
    </source>
</evidence>
<feature type="region of interest" description="Disordered" evidence="9">
    <location>
        <begin position="546"/>
        <end position="573"/>
    </location>
</feature>
<evidence type="ECO:0000256" key="6">
    <source>
        <dbReference type="ARBA" id="ARBA00023619"/>
    </source>
</evidence>
<evidence type="ECO:0000256" key="3">
    <source>
        <dbReference type="ARBA" id="ARBA00022801"/>
    </source>
</evidence>
<feature type="chain" id="PRO_5045476681" description="subtilisin" evidence="10">
    <location>
        <begin position="20"/>
        <end position="887"/>
    </location>
</feature>
<dbReference type="InterPro" id="IPR051048">
    <property type="entry name" value="Peptidase_S8/S53_subtilisin"/>
</dbReference>
<evidence type="ECO:0000313" key="13">
    <source>
        <dbReference type="Proteomes" id="UP001363151"/>
    </source>
</evidence>
<dbReference type="PROSITE" id="PS00137">
    <property type="entry name" value="SUBTILASE_HIS"/>
    <property type="match status" value="1"/>
</dbReference>
<comment type="similarity">
    <text evidence="1 7 8">Belongs to the peptidase S8 family.</text>
</comment>
<dbReference type="InterPro" id="IPR000209">
    <property type="entry name" value="Peptidase_S8/S53_dom"/>
</dbReference>
<feature type="compositionally biased region" description="Pro residues" evidence="9">
    <location>
        <begin position="771"/>
        <end position="787"/>
    </location>
</feature>
<feature type="compositionally biased region" description="Low complexity" evidence="9">
    <location>
        <begin position="725"/>
        <end position="743"/>
    </location>
</feature>
<feature type="domain" description="Peptidase S8/S53" evidence="11">
    <location>
        <begin position="172"/>
        <end position="456"/>
    </location>
</feature>
<dbReference type="PANTHER" id="PTHR43399">
    <property type="entry name" value="SUBTILISIN-RELATED"/>
    <property type="match status" value="1"/>
</dbReference>
<dbReference type="PROSITE" id="PS51892">
    <property type="entry name" value="SUBTILASE"/>
    <property type="match status" value="1"/>
</dbReference>
<comment type="catalytic activity">
    <reaction evidence="5">
        <text>Hydrolysis of proteins with broad specificity for peptide bonds, and a preference for a large uncharged residue in P1. Hydrolyzes peptide amides.</text>
        <dbReference type="EC" id="3.4.21.62"/>
    </reaction>
</comment>
<sequence length="887" mass="97021">MASIKSALIALALTTTADAKRNRRLADRLDVAKIAEDAEEGKLSSRVLFKIDDDHRDDAAAVADKVATILECDSAPARVFRDAGKFERGHKAAGLDLHYQVECGKGAAASKETFAALMKFLDSDDHQGVALVEPEYDEELLWTPNDPSLSSQPHYGAINLEGAWDWSKGDPNVVVQVLDTGIDMSHPDLQMNIWTNTGEICGNGIDDDNNGYVDDCHGYNHADDTGTDLLGNHWHGSHCGGTIAADSNNGVGVAGVAGGDGSANSGAKLMISVGFGKTATGGFAEALLYGADMGAQISSNSWGDTRRPDFRETLTGRSITDAFIGYTSPGYCAQSILDAIDYYNAVNGIVVFAAGNSNSELDYYPGFYSATVAVSAVEDNGVRASFSNYGDWIEISAPGVSVYSTMMGTSYGYASGTSMACPHIAGVLALGKSFSPTIANDVLLDCLYNTAMDIDPDNGAYAGKLGAGMVDAVHFMECVHESADEPPQETRKPTAKPTPGNEKPCCVDRSGECEHMWWNGQLQTQDKCEAFHDGLCEWICDDDEPRKPTAKPTPIDDEPRKPTAKPTPGNEKPCCVDPTGECEHMWWNGQLQTQDKCEAFHDGLCDWICDDDEPRKPTAKPTPIDDEPRKPTAKPTPIDDEPRKPTAKPTPGNEKPCCVDPSGECQHQWFDGFLQTQDRCEAYHGGDLCTWICDDDEWQHDDDDDDDSAYSYSYSYDFDDDWLEPTAAPSPMPTKKTPKPTSRPTEKPTPKPTSRPTEKPTPKPTSRPTLKPTPNPTPKPTLKPFPPVKDVKLTMHRKVGKFAVASWTYEDGDASQFVVEFQTQADETWKRVDEARVYFDEKDERFYQIIMAPCNTKAKVRVKTSSDPDGATPWVYSNVRKMKCWNR</sequence>
<dbReference type="CDD" id="cd07473">
    <property type="entry name" value="Peptidases_S8_Subtilisin_like"/>
    <property type="match status" value="1"/>
</dbReference>
<dbReference type="PRINTS" id="PR00723">
    <property type="entry name" value="SUBTILISIN"/>
</dbReference>
<dbReference type="EC" id="3.4.21.62" evidence="6"/>
<keyword evidence="2 7" id="KW-0645">Protease</keyword>
<dbReference type="InterPro" id="IPR036852">
    <property type="entry name" value="Peptidase_S8/S53_dom_sf"/>
</dbReference>
<dbReference type="Pfam" id="PF00082">
    <property type="entry name" value="Peptidase_S8"/>
    <property type="match status" value="1"/>
</dbReference>
<feature type="signal peptide" evidence="10">
    <location>
        <begin position="1"/>
        <end position="19"/>
    </location>
</feature>
<feature type="region of interest" description="Disordered" evidence="9">
    <location>
        <begin position="721"/>
        <end position="788"/>
    </location>
</feature>
<keyword evidence="3 7" id="KW-0378">Hydrolase</keyword>
<proteinExistence type="inferred from homology"/>
<feature type="active site" description="Charge relay system" evidence="7">
    <location>
        <position position="418"/>
    </location>
</feature>
<protein>
    <recommendedName>
        <fullName evidence="6">subtilisin</fullName>
        <ecNumber evidence="6">3.4.21.62</ecNumber>
    </recommendedName>
</protein>
<dbReference type="SUPFAM" id="SSF52743">
    <property type="entry name" value="Subtilisin-like"/>
    <property type="match status" value="1"/>
</dbReference>
<dbReference type="InterPro" id="IPR023828">
    <property type="entry name" value="Peptidase_S8_Ser-AS"/>
</dbReference>
<dbReference type="Gene3D" id="3.40.50.200">
    <property type="entry name" value="Peptidase S8/S53 domain"/>
    <property type="match status" value="1"/>
</dbReference>
<comment type="caution">
    <text evidence="12">The sequence shown here is derived from an EMBL/GenBank/DDBJ whole genome shotgun (WGS) entry which is preliminary data.</text>
</comment>
<organism evidence="12 13">
    <name type="scientific">Aureococcus anophagefferens</name>
    <name type="common">Harmful bloom alga</name>
    <dbReference type="NCBI Taxonomy" id="44056"/>
    <lineage>
        <taxon>Eukaryota</taxon>
        <taxon>Sar</taxon>
        <taxon>Stramenopiles</taxon>
        <taxon>Ochrophyta</taxon>
        <taxon>Pelagophyceae</taxon>
        <taxon>Pelagomonadales</taxon>
        <taxon>Pelagomonadaceae</taxon>
        <taxon>Aureococcus</taxon>
    </lineage>
</organism>
<gene>
    <name evidence="12" type="ORF">SO694_00158039</name>
</gene>
<keyword evidence="10" id="KW-0732">Signal</keyword>
<accession>A0ABR1G2E2</accession>
<keyword evidence="13" id="KW-1185">Reference proteome</keyword>
<dbReference type="InterPro" id="IPR022398">
    <property type="entry name" value="Peptidase_S8_His-AS"/>
</dbReference>
<evidence type="ECO:0000256" key="10">
    <source>
        <dbReference type="SAM" id="SignalP"/>
    </source>
</evidence>
<feature type="active site" description="Charge relay system" evidence="7">
    <location>
        <position position="179"/>
    </location>
</feature>